<organism evidence="3 5">
    <name type="scientific">Didymodactylos carnosus</name>
    <dbReference type="NCBI Taxonomy" id="1234261"/>
    <lineage>
        <taxon>Eukaryota</taxon>
        <taxon>Metazoa</taxon>
        <taxon>Spiralia</taxon>
        <taxon>Gnathifera</taxon>
        <taxon>Rotifera</taxon>
        <taxon>Eurotatoria</taxon>
        <taxon>Bdelloidea</taxon>
        <taxon>Philodinida</taxon>
        <taxon>Philodinidae</taxon>
        <taxon>Didymodactylos</taxon>
    </lineage>
</organism>
<sequence length="443" mass="50585">FQLRYCTNEEDFNQCVEQSQPCLIMIDDIKHNGYNFTDGNGLISKGLAKKIDEKKLFDKQTSTGSSAYQIRLAGCKGLVIIDPSSTFDQFYIKIRRSMVKFESDDWTLDICEWSKPIPTALNNQIILLLSDLGVPNETFLKIQQRYFQSDDHTVSNDDIKKNKYPLPKNECRYMFGCSLKSPLKPGQCFIRYEILDDNRQQTNRFACVQGRVIVTKNPCPYAGDMIELWAVDIPELYDLKDVIVFPVEGERPHFDEIAGSDLDGDHYWVYWGSEFHLDPQKKVPPLAYTSFPKKDHLNPITADVIIDHILSTFGARSFGEIYNLHMIVVDKNQEKNNQPTCQKTAIRLANLFSIAIDSSKTGAIIDREELQSIRKTVGYSYPDFLQNSSKPSYRSESILGQLYRGGLLFIESNKSSLEQLPSLETKSLSLNIPSIQQLPQHDS</sequence>
<keyword evidence="1" id="KW-0808">Transferase</keyword>
<evidence type="ECO:0000313" key="4">
    <source>
        <dbReference type="EMBL" id="CAF4439518.1"/>
    </source>
</evidence>
<name>A0A815YUG9_9BILA</name>
<dbReference type="PANTHER" id="PTHR23079">
    <property type="entry name" value="RNA-DEPENDENT RNA POLYMERASE"/>
    <property type="match status" value="1"/>
</dbReference>
<dbReference type="AlphaFoldDB" id="A0A815YUG9"/>
<comment type="caution">
    <text evidence="3">The sequence shown here is derived from an EMBL/GenBank/DDBJ whole genome shotgun (WGS) entry which is preliminary data.</text>
</comment>
<dbReference type="GO" id="GO:0031380">
    <property type="term" value="C:nuclear RNA-directed RNA polymerase complex"/>
    <property type="evidence" value="ECO:0007669"/>
    <property type="project" value="TreeGrafter"/>
</dbReference>
<dbReference type="EMBL" id="CAJOBC010096348">
    <property type="protein sequence ID" value="CAF4439518.1"/>
    <property type="molecule type" value="Genomic_DNA"/>
</dbReference>
<dbReference type="Proteomes" id="UP000681722">
    <property type="component" value="Unassembled WGS sequence"/>
</dbReference>
<dbReference type="PANTHER" id="PTHR23079:SF55">
    <property type="entry name" value="RNA-DIRECTED RNA POLYMERASE"/>
    <property type="match status" value="1"/>
</dbReference>
<dbReference type="EMBL" id="CAJNOQ010030475">
    <property type="protein sequence ID" value="CAF1574787.1"/>
    <property type="molecule type" value="Genomic_DNA"/>
</dbReference>
<dbReference type="GO" id="GO:0030422">
    <property type="term" value="P:siRNA processing"/>
    <property type="evidence" value="ECO:0007669"/>
    <property type="project" value="TreeGrafter"/>
</dbReference>
<reference evidence="3" key="1">
    <citation type="submission" date="2021-02" db="EMBL/GenBank/DDBJ databases">
        <authorList>
            <person name="Nowell W R."/>
        </authorList>
    </citation>
    <scope>NUCLEOTIDE SEQUENCE</scope>
</reference>
<feature type="non-terminal residue" evidence="3">
    <location>
        <position position="443"/>
    </location>
</feature>
<keyword evidence="1" id="KW-0696">RNA-directed RNA polymerase</keyword>
<evidence type="ECO:0000256" key="1">
    <source>
        <dbReference type="RuleBase" id="RU363098"/>
    </source>
</evidence>
<dbReference type="GO" id="GO:0003723">
    <property type="term" value="F:RNA binding"/>
    <property type="evidence" value="ECO:0007669"/>
    <property type="project" value="UniProtKB-KW"/>
</dbReference>
<dbReference type="GO" id="GO:0003968">
    <property type="term" value="F:RNA-directed RNA polymerase activity"/>
    <property type="evidence" value="ECO:0007669"/>
    <property type="project" value="UniProtKB-KW"/>
</dbReference>
<gene>
    <name evidence="3" type="ORF">GPM918_LOCUS40649</name>
    <name evidence="4" type="ORF">SRO942_LOCUS41618</name>
</gene>
<dbReference type="Proteomes" id="UP000663829">
    <property type="component" value="Unassembled WGS sequence"/>
</dbReference>
<dbReference type="InterPro" id="IPR007855">
    <property type="entry name" value="RDRP"/>
</dbReference>
<dbReference type="OrthoDB" id="6513042at2759"/>
<feature type="domain" description="RDRP core" evidence="2">
    <location>
        <begin position="161"/>
        <end position="404"/>
    </location>
</feature>
<dbReference type="InterPro" id="IPR057596">
    <property type="entry name" value="RDRP_core"/>
</dbReference>
<keyword evidence="5" id="KW-1185">Reference proteome</keyword>
<evidence type="ECO:0000259" key="2">
    <source>
        <dbReference type="Pfam" id="PF05183"/>
    </source>
</evidence>
<dbReference type="EC" id="2.7.7.48" evidence="1"/>
<evidence type="ECO:0000313" key="3">
    <source>
        <dbReference type="EMBL" id="CAF1574787.1"/>
    </source>
</evidence>
<protein>
    <recommendedName>
        <fullName evidence="1">RNA-dependent RNA polymerase</fullName>
        <ecNumber evidence="1">2.7.7.48</ecNumber>
    </recommendedName>
</protein>
<keyword evidence="1" id="KW-0694">RNA-binding</keyword>
<feature type="non-terminal residue" evidence="3">
    <location>
        <position position="1"/>
    </location>
</feature>
<keyword evidence="1" id="KW-0548">Nucleotidyltransferase</keyword>
<accession>A0A815YUG9</accession>
<evidence type="ECO:0000313" key="5">
    <source>
        <dbReference type="Proteomes" id="UP000663829"/>
    </source>
</evidence>
<comment type="catalytic activity">
    <reaction evidence="1">
        <text>RNA(n) + a ribonucleoside 5'-triphosphate = RNA(n+1) + diphosphate</text>
        <dbReference type="Rhea" id="RHEA:21248"/>
        <dbReference type="Rhea" id="RHEA-COMP:14527"/>
        <dbReference type="Rhea" id="RHEA-COMP:17342"/>
        <dbReference type="ChEBI" id="CHEBI:33019"/>
        <dbReference type="ChEBI" id="CHEBI:61557"/>
        <dbReference type="ChEBI" id="CHEBI:140395"/>
        <dbReference type="EC" id="2.7.7.48"/>
    </reaction>
</comment>
<comment type="similarity">
    <text evidence="1">Belongs to the RdRP family.</text>
</comment>
<proteinExistence type="inferred from homology"/>
<feature type="domain" description="RDRP core" evidence="2">
    <location>
        <begin position="16"/>
        <end position="157"/>
    </location>
</feature>
<dbReference type="Pfam" id="PF05183">
    <property type="entry name" value="RdRP"/>
    <property type="match status" value="2"/>
</dbReference>